<feature type="domain" description="ABC transmembrane type-1" evidence="10">
    <location>
        <begin position="74"/>
        <end position="275"/>
    </location>
</feature>
<evidence type="ECO:0000256" key="9">
    <source>
        <dbReference type="SAM" id="MobiDB-lite"/>
    </source>
</evidence>
<dbReference type="NCBIfam" id="TIGR01726">
    <property type="entry name" value="HEQRo_perm_3TM"/>
    <property type="match status" value="1"/>
</dbReference>
<dbReference type="Gene3D" id="1.10.3720.10">
    <property type="entry name" value="MetI-like"/>
    <property type="match status" value="1"/>
</dbReference>
<dbReference type="EMBL" id="BAAAOB010000001">
    <property type="protein sequence ID" value="GAA1777463.1"/>
    <property type="molecule type" value="Genomic_DNA"/>
</dbReference>
<comment type="subcellular location">
    <subcellularLocation>
        <location evidence="1 8">Cell membrane</location>
        <topology evidence="1 8">Multi-pass membrane protein</topology>
    </subcellularLocation>
</comment>
<sequence>MTDRAEADKRPFYDSEPIEAIRLKHPGRIILAAVLVIIVGLFLFDAFTTRGGPKGYNWPEVAKYVFDVRVIQAVGYTLLLTVYSMIIAIVLGVLLAVMRLSPNPVVKAVAWVYLWLFRGTPVYVQLVFWGLVGTIYQQITIGSFSLNVQDLLPAFALAVIGLALNESAYMAEIVRAGLLSVDKGQDEAATALGLGWWHTMTRVVLPQAMRVIIPPTGNEVISMLKTTSLVVAVPFSLELYTRTRDISAVTYKPIPMLIVASIWYLAVTSILMVGQYYLERHFARGIGQRPDVMKPTVETAAVGVITAEEAKLAAIRNSETHPTYTENDGRTGIVPPEGGRGEGWR</sequence>
<keyword evidence="3" id="KW-1003">Cell membrane</keyword>
<reference evidence="12" key="1">
    <citation type="journal article" date="2019" name="Int. J. Syst. Evol. Microbiol.">
        <title>The Global Catalogue of Microorganisms (GCM) 10K type strain sequencing project: providing services to taxonomists for standard genome sequencing and annotation.</title>
        <authorList>
            <consortium name="The Broad Institute Genomics Platform"/>
            <consortium name="The Broad Institute Genome Sequencing Center for Infectious Disease"/>
            <person name="Wu L."/>
            <person name="Ma J."/>
        </authorList>
    </citation>
    <scope>NUCLEOTIDE SEQUENCE [LARGE SCALE GENOMIC DNA]</scope>
    <source>
        <strain evidence="12">JCM 14736</strain>
    </source>
</reference>
<keyword evidence="7 8" id="KW-0472">Membrane</keyword>
<feature type="region of interest" description="Disordered" evidence="9">
    <location>
        <begin position="318"/>
        <end position="345"/>
    </location>
</feature>
<gene>
    <name evidence="11" type="ORF">GCM10009768_02550</name>
</gene>
<dbReference type="Pfam" id="PF00528">
    <property type="entry name" value="BPD_transp_1"/>
    <property type="match status" value="1"/>
</dbReference>
<feature type="transmembrane region" description="Helical" evidence="8">
    <location>
        <begin position="257"/>
        <end position="278"/>
    </location>
</feature>
<dbReference type="PROSITE" id="PS50928">
    <property type="entry name" value="ABC_TM1"/>
    <property type="match status" value="1"/>
</dbReference>
<organism evidence="11 12">
    <name type="scientific">Leucobacter iarius</name>
    <dbReference type="NCBI Taxonomy" id="333963"/>
    <lineage>
        <taxon>Bacteria</taxon>
        <taxon>Bacillati</taxon>
        <taxon>Actinomycetota</taxon>
        <taxon>Actinomycetes</taxon>
        <taxon>Micrococcales</taxon>
        <taxon>Microbacteriaceae</taxon>
        <taxon>Leucobacter</taxon>
    </lineage>
</organism>
<comment type="caution">
    <text evidence="11">The sequence shown here is derived from an EMBL/GenBank/DDBJ whole genome shotgun (WGS) entry which is preliminary data.</text>
</comment>
<evidence type="ECO:0000256" key="1">
    <source>
        <dbReference type="ARBA" id="ARBA00004651"/>
    </source>
</evidence>
<feature type="transmembrane region" description="Helical" evidence="8">
    <location>
        <begin position="151"/>
        <end position="171"/>
    </location>
</feature>
<comment type="similarity">
    <text evidence="8">Belongs to the binding-protein-dependent transport system permease family.</text>
</comment>
<evidence type="ECO:0000313" key="12">
    <source>
        <dbReference type="Proteomes" id="UP001500851"/>
    </source>
</evidence>
<evidence type="ECO:0000313" key="11">
    <source>
        <dbReference type="EMBL" id="GAA1777463.1"/>
    </source>
</evidence>
<name>A0ABP4XCK0_9MICO</name>
<dbReference type="CDD" id="cd06261">
    <property type="entry name" value="TM_PBP2"/>
    <property type="match status" value="1"/>
</dbReference>
<evidence type="ECO:0000256" key="8">
    <source>
        <dbReference type="RuleBase" id="RU363032"/>
    </source>
</evidence>
<feature type="transmembrane region" description="Helical" evidence="8">
    <location>
        <begin position="109"/>
        <end position="131"/>
    </location>
</feature>
<dbReference type="SUPFAM" id="SSF161098">
    <property type="entry name" value="MetI-like"/>
    <property type="match status" value="1"/>
</dbReference>
<dbReference type="InterPro" id="IPR043429">
    <property type="entry name" value="ArtM/GltK/GlnP/TcyL/YhdX-like"/>
</dbReference>
<evidence type="ECO:0000256" key="7">
    <source>
        <dbReference type="ARBA" id="ARBA00023136"/>
    </source>
</evidence>
<evidence type="ECO:0000256" key="3">
    <source>
        <dbReference type="ARBA" id="ARBA00022475"/>
    </source>
</evidence>
<dbReference type="Proteomes" id="UP001500851">
    <property type="component" value="Unassembled WGS sequence"/>
</dbReference>
<keyword evidence="2 8" id="KW-0813">Transport</keyword>
<evidence type="ECO:0000256" key="2">
    <source>
        <dbReference type="ARBA" id="ARBA00022448"/>
    </source>
</evidence>
<evidence type="ECO:0000259" key="10">
    <source>
        <dbReference type="PROSITE" id="PS50928"/>
    </source>
</evidence>
<keyword evidence="4 8" id="KW-0812">Transmembrane</keyword>
<dbReference type="RefSeq" id="WP_344028321.1">
    <property type="nucleotide sequence ID" value="NZ_BAAAOB010000001.1"/>
</dbReference>
<dbReference type="InterPro" id="IPR000515">
    <property type="entry name" value="MetI-like"/>
</dbReference>
<feature type="transmembrane region" description="Helical" evidence="8">
    <location>
        <begin position="73"/>
        <end position="97"/>
    </location>
</feature>
<feature type="transmembrane region" description="Helical" evidence="8">
    <location>
        <begin position="29"/>
        <end position="48"/>
    </location>
</feature>
<evidence type="ECO:0000256" key="6">
    <source>
        <dbReference type="ARBA" id="ARBA00022989"/>
    </source>
</evidence>
<keyword evidence="6 8" id="KW-1133">Transmembrane helix</keyword>
<dbReference type="PANTHER" id="PTHR30614:SF0">
    <property type="entry name" value="L-CYSTINE TRANSPORT SYSTEM PERMEASE PROTEIN TCYL"/>
    <property type="match status" value="1"/>
</dbReference>
<dbReference type="InterPro" id="IPR010065">
    <property type="entry name" value="AA_ABC_transptr_permease_3TM"/>
</dbReference>
<keyword evidence="5" id="KW-0029">Amino-acid transport</keyword>
<accession>A0ABP4XCK0</accession>
<proteinExistence type="inferred from homology"/>
<dbReference type="InterPro" id="IPR035906">
    <property type="entry name" value="MetI-like_sf"/>
</dbReference>
<evidence type="ECO:0000256" key="5">
    <source>
        <dbReference type="ARBA" id="ARBA00022970"/>
    </source>
</evidence>
<evidence type="ECO:0000256" key="4">
    <source>
        <dbReference type="ARBA" id="ARBA00022692"/>
    </source>
</evidence>
<keyword evidence="12" id="KW-1185">Reference proteome</keyword>
<dbReference type="PANTHER" id="PTHR30614">
    <property type="entry name" value="MEMBRANE COMPONENT OF AMINO ACID ABC TRANSPORTER"/>
    <property type="match status" value="1"/>
</dbReference>
<protein>
    <submittedName>
        <fullName evidence="11">Amino acid ABC transporter permease</fullName>
    </submittedName>
</protein>